<dbReference type="GO" id="GO:0009506">
    <property type="term" value="C:plasmodesma"/>
    <property type="evidence" value="ECO:0007669"/>
    <property type="project" value="UniProtKB-ARBA"/>
</dbReference>
<organism evidence="12 13">
    <name type="scientific">Rubus argutus</name>
    <name type="common">Southern blackberry</name>
    <dbReference type="NCBI Taxonomy" id="59490"/>
    <lineage>
        <taxon>Eukaryota</taxon>
        <taxon>Viridiplantae</taxon>
        <taxon>Streptophyta</taxon>
        <taxon>Embryophyta</taxon>
        <taxon>Tracheophyta</taxon>
        <taxon>Spermatophyta</taxon>
        <taxon>Magnoliopsida</taxon>
        <taxon>eudicotyledons</taxon>
        <taxon>Gunneridae</taxon>
        <taxon>Pentapetalae</taxon>
        <taxon>rosids</taxon>
        <taxon>fabids</taxon>
        <taxon>Rosales</taxon>
        <taxon>Rosaceae</taxon>
        <taxon>Rosoideae</taxon>
        <taxon>Rosoideae incertae sedis</taxon>
        <taxon>Rubus</taxon>
    </lineage>
</organism>
<evidence type="ECO:0000256" key="4">
    <source>
        <dbReference type="ARBA" id="ARBA00022729"/>
    </source>
</evidence>
<sequence>MAKAASICLFLFSLSLLCSCSSGTLVGFSYHASGNTTTSSPGRTISFLKQNKINTSQIRVFVEHPRILRTLSNTGVAVDLYLNEGHVETIINSKSSSISGLKTYIMPFLSQVKIKSIIATSGNDYPRKYTLPMLLSAMKSIHSVLSSFPADRGIKVSVAFPLSFLENLRTSYGRDLQRICDYIKQVRSSVIVEANIDGELSMGDRFVQSMIERASLAISLHPCNDVPMVLTIKSPAVPSATEVAAFAEKVSKDLENTTQITSSIVGLYAQVSSMEDFAQNEMKREEEQIFPSSRRELSRNPHLKTTSHEAFDSSPTIFPTTPISTTPPVSTTPYIPTPTVVTVPSTNPVTVAPFNPLPSTTPITVPSTNPVYSPVPVANPTTAPPITVPGSPVITNPVTTYPAPSGVVPVTTPVTNPVPPSATSTNAPAVPGQSWCVAKTGATETALQAGLDYACGMGKVDCSQLQQGGSCYNPNSLQNHASYAFNSYYQKNPVPTSCDFGGVATIVSANPSTGSCTYLSLSSSSTTPTPTTPSPPVTTTPSPPVTTTPTPPVTTTPPAPTITSFPPPGEGVSGSGTPPSVLNSSNPATSGTMPDFGIDSPPGFNTSTSASASLRPFVGYIFLVTALVTRKIVLNM</sequence>
<evidence type="ECO:0000256" key="2">
    <source>
        <dbReference type="ARBA" id="ARBA00022475"/>
    </source>
</evidence>
<evidence type="ECO:0000256" key="9">
    <source>
        <dbReference type="SAM" id="MobiDB-lite"/>
    </source>
</evidence>
<feature type="compositionally biased region" description="Polar residues" evidence="9">
    <location>
        <begin position="575"/>
        <end position="592"/>
    </location>
</feature>
<dbReference type="Pfam" id="PF07983">
    <property type="entry name" value="X8"/>
    <property type="match status" value="1"/>
</dbReference>
<dbReference type="AlphaFoldDB" id="A0AAW1W7W7"/>
<keyword evidence="8" id="KW-0449">Lipoprotein</keyword>
<comment type="caution">
    <text evidence="12">The sequence shown here is derived from an EMBL/GenBank/DDBJ whole genome shotgun (WGS) entry which is preliminary data.</text>
</comment>
<dbReference type="PANTHER" id="PTHR31044:SF120">
    <property type="entry name" value="CARBOHYDRATE-BINDING X8 DOMAIN SUPERFAMILY PROTEIN"/>
    <property type="match status" value="1"/>
</dbReference>
<evidence type="ECO:0000256" key="8">
    <source>
        <dbReference type="ARBA" id="ARBA00023288"/>
    </source>
</evidence>
<feature type="compositionally biased region" description="Pro residues" evidence="9">
    <location>
        <begin position="530"/>
        <end position="569"/>
    </location>
</feature>
<dbReference type="Gene3D" id="1.20.58.1040">
    <property type="match status" value="1"/>
</dbReference>
<dbReference type="PRINTS" id="PR01217">
    <property type="entry name" value="PRICHEXTENSN"/>
</dbReference>
<name>A0AAW1W7W7_RUBAR</name>
<dbReference type="InterPro" id="IPR017853">
    <property type="entry name" value="GH"/>
</dbReference>
<keyword evidence="4 10" id="KW-0732">Signal</keyword>
<accession>A0AAW1W7W7</accession>
<proteinExistence type="predicted"/>
<keyword evidence="5" id="KW-0472">Membrane</keyword>
<evidence type="ECO:0000256" key="3">
    <source>
        <dbReference type="ARBA" id="ARBA00022622"/>
    </source>
</evidence>
<evidence type="ECO:0000256" key="10">
    <source>
        <dbReference type="SAM" id="SignalP"/>
    </source>
</evidence>
<feature type="domain" description="X8" evidence="11">
    <location>
        <begin position="434"/>
        <end position="518"/>
    </location>
</feature>
<feature type="signal peptide" evidence="10">
    <location>
        <begin position="1"/>
        <end position="23"/>
    </location>
</feature>
<evidence type="ECO:0000313" key="13">
    <source>
        <dbReference type="Proteomes" id="UP001457282"/>
    </source>
</evidence>
<reference evidence="12 13" key="1">
    <citation type="journal article" date="2023" name="G3 (Bethesda)">
        <title>A chromosome-length genome assembly and annotation of blackberry (Rubus argutus, cv. 'Hillquist').</title>
        <authorList>
            <person name="Bruna T."/>
            <person name="Aryal R."/>
            <person name="Dudchenko O."/>
            <person name="Sargent D.J."/>
            <person name="Mead D."/>
            <person name="Buti M."/>
            <person name="Cavallini A."/>
            <person name="Hytonen T."/>
            <person name="Andres J."/>
            <person name="Pham M."/>
            <person name="Weisz D."/>
            <person name="Mascagni F."/>
            <person name="Usai G."/>
            <person name="Natali L."/>
            <person name="Bassil N."/>
            <person name="Fernandez G.E."/>
            <person name="Lomsadze A."/>
            <person name="Armour M."/>
            <person name="Olukolu B."/>
            <person name="Poorten T."/>
            <person name="Britton C."/>
            <person name="Davik J."/>
            <person name="Ashrafi H."/>
            <person name="Aiden E.L."/>
            <person name="Borodovsky M."/>
            <person name="Worthington M."/>
        </authorList>
    </citation>
    <scope>NUCLEOTIDE SEQUENCE [LARGE SCALE GENOMIC DNA]</scope>
    <source>
        <tissue evidence="12">Leaf</tissue>
    </source>
</reference>
<dbReference type="PROSITE" id="PS51257">
    <property type="entry name" value="PROKAR_LIPOPROTEIN"/>
    <property type="match status" value="1"/>
</dbReference>
<dbReference type="SMART" id="SM00768">
    <property type="entry name" value="X8"/>
    <property type="match status" value="1"/>
</dbReference>
<dbReference type="SUPFAM" id="SSF51445">
    <property type="entry name" value="(Trans)glycosidases"/>
    <property type="match status" value="1"/>
</dbReference>
<dbReference type="InterPro" id="IPR044788">
    <property type="entry name" value="X8_dom_prot"/>
</dbReference>
<dbReference type="InterPro" id="IPR012946">
    <property type="entry name" value="X8"/>
</dbReference>
<evidence type="ECO:0000256" key="5">
    <source>
        <dbReference type="ARBA" id="ARBA00023136"/>
    </source>
</evidence>
<protein>
    <recommendedName>
        <fullName evidence="11">X8 domain-containing protein</fullName>
    </recommendedName>
</protein>
<keyword evidence="2" id="KW-1003">Cell membrane</keyword>
<dbReference type="GO" id="GO:0005886">
    <property type="term" value="C:plasma membrane"/>
    <property type="evidence" value="ECO:0007669"/>
    <property type="project" value="UniProtKB-SubCell"/>
</dbReference>
<feature type="compositionally biased region" description="Basic and acidic residues" evidence="9">
    <location>
        <begin position="289"/>
        <end position="299"/>
    </location>
</feature>
<evidence type="ECO:0000256" key="7">
    <source>
        <dbReference type="ARBA" id="ARBA00023180"/>
    </source>
</evidence>
<evidence type="ECO:0000313" key="12">
    <source>
        <dbReference type="EMBL" id="KAK9920073.1"/>
    </source>
</evidence>
<evidence type="ECO:0000259" key="11">
    <source>
        <dbReference type="SMART" id="SM00768"/>
    </source>
</evidence>
<keyword evidence="7" id="KW-0325">Glycoprotein</keyword>
<dbReference type="PANTHER" id="PTHR31044">
    <property type="entry name" value="BETA-1,3 GLUCANASE"/>
    <property type="match status" value="1"/>
</dbReference>
<feature type="region of interest" description="Disordered" evidence="9">
    <location>
        <begin position="519"/>
        <end position="602"/>
    </location>
</feature>
<keyword evidence="6" id="KW-1015">Disulfide bond</keyword>
<feature type="compositionally biased region" description="Low complexity" evidence="9">
    <location>
        <begin position="313"/>
        <end position="331"/>
    </location>
</feature>
<feature type="chain" id="PRO_5043475218" description="X8 domain-containing protein" evidence="10">
    <location>
        <begin position="24"/>
        <end position="636"/>
    </location>
</feature>
<feature type="region of interest" description="Disordered" evidence="9">
    <location>
        <begin position="289"/>
        <end position="331"/>
    </location>
</feature>
<dbReference type="EMBL" id="JBEDUW010000006">
    <property type="protein sequence ID" value="KAK9920073.1"/>
    <property type="molecule type" value="Genomic_DNA"/>
</dbReference>
<keyword evidence="3" id="KW-0336">GPI-anchor</keyword>
<dbReference type="Proteomes" id="UP001457282">
    <property type="component" value="Unassembled WGS sequence"/>
</dbReference>
<comment type="subcellular location">
    <subcellularLocation>
        <location evidence="1">Cell membrane</location>
        <topology evidence="1">Lipid-anchor</topology>
        <topology evidence="1">GPI-anchor</topology>
    </subcellularLocation>
</comment>
<keyword evidence="13" id="KW-1185">Reference proteome</keyword>
<gene>
    <name evidence="12" type="ORF">M0R45_028636</name>
</gene>
<evidence type="ECO:0000256" key="1">
    <source>
        <dbReference type="ARBA" id="ARBA00004609"/>
    </source>
</evidence>
<dbReference type="GO" id="GO:0098552">
    <property type="term" value="C:side of membrane"/>
    <property type="evidence" value="ECO:0007669"/>
    <property type="project" value="UniProtKB-KW"/>
</dbReference>
<dbReference type="Gene3D" id="3.20.20.80">
    <property type="entry name" value="Glycosidases"/>
    <property type="match status" value="1"/>
</dbReference>
<dbReference type="FunFam" id="1.20.58.1040:FF:000001">
    <property type="entry name" value="Glucan endo-1,3-beta-glucosidase 4"/>
    <property type="match status" value="1"/>
</dbReference>
<evidence type="ECO:0000256" key="6">
    <source>
        <dbReference type="ARBA" id="ARBA00023157"/>
    </source>
</evidence>